<evidence type="ECO:0000313" key="13">
    <source>
        <dbReference type="EMBL" id="VCU48559.1"/>
    </source>
</evidence>
<dbReference type="Proteomes" id="UP000048600">
    <property type="component" value="Unassembled WGS sequence"/>
</dbReference>
<evidence type="ECO:0000313" key="25">
    <source>
        <dbReference type="Proteomes" id="UP000300237"/>
    </source>
</evidence>
<evidence type="ECO:0000313" key="15">
    <source>
        <dbReference type="Proteomes" id="UP000039217"/>
    </source>
</evidence>
<dbReference type="Proteomes" id="UP000045842">
    <property type="component" value="Unassembled WGS sequence"/>
</dbReference>
<organism evidence="7 22">
    <name type="scientific">Mycobacterium tuberculosis</name>
    <dbReference type="NCBI Taxonomy" id="1773"/>
    <lineage>
        <taxon>Bacteria</taxon>
        <taxon>Bacillati</taxon>
        <taxon>Actinomycetota</taxon>
        <taxon>Actinomycetes</taxon>
        <taxon>Mycobacteriales</taxon>
        <taxon>Mycobacteriaceae</taxon>
        <taxon>Mycobacterium</taxon>
        <taxon>Mycobacterium tuberculosis complex</taxon>
    </lineage>
</organism>
<evidence type="ECO:0000313" key="20">
    <source>
        <dbReference type="Proteomes" id="UP000048948"/>
    </source>
</evidence>
<dbReference type="Proteomes" id="UP000038802">
    <property type="component" value="Unassembled WGS sequence"/>
</dbReference>
<evidence type="ECO:0000259" key="1">
    <source>
        <dbReference type="Pfam" id="PF12680"/>
    </source>
</evidence>
<dbReference type="STRING" id="115862.BBG46_01865"/>
<dbReference type="Proteomes" id="UP000046947">
    <property type="component" value="Unassembled WGS sequence"/>
</dbReference>
<dbReference type="Proteomes" id="UP000050164">
    <property type="component" value="Unassembled WGS sequence"/>
</dbReference>
<name>A0A0E8VZ21_MYCTX</name>
<reference evidence="7 22" key="1">
    <citation type="submission" date="2015-03" db="EMBL/GenBank/DDBJ databases">
        <authorList>
            <consortium name="Pathogen Informatics"/>
            <person name="Murphy D."/>
        </authorList>
    </citation>
    <scope>NUCLEOTIDE SEQUENCE [LARGE SCALE GENOMIC DNA]</scope>
    <source>
        <strain evidence="7 22">0268S</strain>
    </source>
</reference>
<dbReference type="EMBL" id="CNGE01000401">
    <property type="protein sequence ID" value="CKS67438.1"/>
    <property type="molecule type" value="Genomic_DNA"/>
</dbReference>
<evidence type="ECO:0000313" key="14">
    <source>
        <dbReference type="Proteomes" id="UP000038802"/>
    </source>
</evidence>
<evidence type="ECO:0000313" key="4">
    <source>
        <dbReference type="EMBL" id="CKS67438.1"/>
    </source>
</evidence>
<dbReference type="AlphaFoldDB" id="A0A0E8VZ21"/>
<reference evidence="13 25" key="6">
    <citation type="submission" date="2018-08" db="EMBL/GenBank/DDBJ databases">
        <authorList>
            <person name="Fokvardsen B D."/>
            <person name="Norman A."/>
        </authorList>
    </citation>
    <scope>NUCLEOTIDE SEQUENCE [LARGE SCALE GENOMIC DNA]</scope>
    <source>
        <strain evidence="13 25">DKC2</strain>
    </source>
</reference>
<dbReference type="EMBL" id="CHKL01000064">
    <property type="protein sequence ID" value="COV89773.1"/>
    <property type="molecule type" value="Genomic_DNA"/>
</dbReference>
<evidence type="ECO:0000313" key="23">
    <source>
        <dbReference type="Proteomes" id="UP000050164"/>
    </source>
</evidence>
<evidence type="ECO:0000313" key="2">
    <source>
        <dbReference type="EMBL" id="CFE38108.1"/>
    </source>
</evidence>
<dbReference type="EMBL" id="CQQC01000534">
    <property type="protein sequence ID" value="CNV17874.1"/>
    <property type="molecule type" value="Genomic_DNA"/>
</dbReference>
<evidence type="ECO:0000313" key="9">
    <source>
        <dbReference type="EMBL" id="COU93543.1"/>
    </source>
</evidence>
<evidence type="ECO:0000313" key="10">
    <source>
        <dbReference type="EMBL" id="COV89773.1"/>
    </source>
</evidence>
<dbReference type="EMBL" id="CNFU01001721">
    <property type="protein sequence ID" value="CKT69345.1"/>
    <property type="molecule type" value="Genomic_DNA"/>
</dbReference>
<evidence type="ECO:0000313" key="18">
    <source>
        <dbReference type="Proteomes" id="UP000048289"/>
    </source>
</evidence>
<evidence type="ECO:0000313" key="24">
    <source>
        <dbReference type="Proteomes" id="UP000189452"/>
    </source>
</evidence>
<dbReference type="EMBL" id="LWDQ01000001">
    <property type="protein sequence ID" value="OMH58206.1"/>
    <property type="molecule type" value="Genomic_DNA"/>
</dbReference>
<dbReference type="SUPFAM" id="SSF54427">
    <property type="entry name" value="NTF2-like"/>
    <property type="match status" value="1"/>
</dbReference>
<dbReference type="Proteomes" id="UP000189452">
    <property type="component" value="Chromosome"/>
</dbReference>
<protein>
    <submittedName>
        <fullName evidence="7 12">SnoaL-like domain</fullName>
    </submittedName>
</protein>
<dbReference type="PATRIC" id="fig|1773.211.peg.4115"/>
<dbReference type="Proteomes" id="UP000048289">
    <property type="component" value="Unassembled WGS sequence"/>
</dbReference>
<reference evidence="12 24" key="5">
    <citation type="submission" date="2017-02" db="EMBL/GenBank/DDBJ databases">
        <title>Protein polymorphisms may explain contrasting epidemiological fitness of two variants of a multidrug-resistant Mycobacterium tuberculosis strain.</title>
        <authorList>
            <person name="Bigi M.M."/>
            <person name="Lopez B."/>
            <person name="Blanco F.C."/>
            <person name="Sasiain M.C."/>
            <person name="De La Barrera S."/>
            <person name="Ritacco V."/>
            <person name="Bigi F."/>
            <person name="Soria M.A."/>
        </authorList>
    </citation>
    <scope>NUCLEOTIDE SEQUENCE [LARGE SCALE GENOMIC DNA]</scope>
    <source>
        <strain evidence="12 24">6548</strain>
    </source>
</reference>
<evidence type="ECO:0000313" key="16">
    <source>
        <dbReference type="Proteomes" id="UP000045842"/>
    </source>
</evidence>
<evidence type="ECO:0000313" key="3">
    <source>
        <dbReference type="EMBL" id="CFE53299.1"/>
    </source>
</evidence>
<dbReference type="Proteomes" id="UP000050139">
    <property type="component" value="Unassembled WGS sequence"/>
</dbReference>
<dbReference type="Proteomes" id="UP000300237">
    <property type="component" value="Chromosome"/>
</dbReference>
<evidence type="ECO:0000313" key="12">
    <source>
        <dbReference type="EMBL" id="OMH58206.1"/>
    </source>
</evidence>
<reference evidence="12 24" key="4">
    <citation type="submission" date="2016-04" db="EMBL/GenBank/DDBJ databases">
        <authorList>
            <person name="Bigi M."/>
            <person name="Bigi F."/>
            <person name="Soria M.A."/>
        </authorList>
    </citation>
    <scope>NUCLEOTIDE SEQUENCE [LARGE SCALE GENOMIC DNA]</scope>
    <source>
        <strain evidence="12 24">6548</strain>
    </source>
</reference>
<evidence type="ECO:0000313" key="6">
    <source>
        <dbReference type="EMBL" id="CKT69345.1"/>
    </source>
</evidence>
<evidence type="ECO:0000313" key="8">
    <source>
        <dbReference type="EMBL" id="CNV17874.1"/>
    </source>
</evidence>
<evidence type="ECO:0000313" key="5">
    <source>
        <dbReference type="EMBL" id="CKT42748.1"/>
    </source>
</evidence>
<dbReference type="EMBL" id="CFOH01000353">
    <property type="protein sequence ID" value="CFE53299.1"/>
    <property type="molecule type" value="Genomic_DNA"/>
</dbReference>
<dbReference type="Gene3D" id="3.10.450.50">
    <property type="match status" value="1"/>
</dbReference>
<accession>A0A0E8VZ21</accession>
<dbReference type="EMBL" id="CNFT01001572">
    <property type="protein sequence ID" value="CKT42748.1"/>
    <property type="molecule type" value="Genomic_DNA"/>
</dbReference>
<feature type="domain" description="SnoaL-like" evidence="1">
    <location>
        <begin position="29"/>
        <end position="120"/>
    </location>
</feature>
<dbReference type="Proteomes" id="UP000048948">
    <property type="component" value="Unassembled WGS sequence"/>
</dbReference>
<evidence type="ECO:0000313" key="22">
    <source>
        <dbReference type="Proteomes" id="UP000050139"/>
    </source>
</evidence>
<dbReference type="InterPro" id="IPR032710">
    <property type="entry name" value="NTF2-like_dom_sf"/>
</dbReference>
<dbReference type="EMBL" id="CSAE01000005">
    <property type="protein sequence ID" value="COU93543.1"/>
    <property type="molecule type" value="Genomic_DNA"/>
</dbReference>
<evidence type="ECO:0000313" key="21">
    <source>
        <dbReference type="Proteomes" id="UP000049023"/>
    </source>
</evidence>
<dbReference type="InterPro" id="IPR037401">
    <property type="entry name" value="SnoaL-like"/>
</dbReference>
<gene>
    <name evidence="12" type="ORF">A4S10_00355</name>
    <name evidence="13" type="ORF">DKC2_0362</name>
    <name evidence="8" type="ORF">ERS007661_01775</name>
    <name evidence="11" type="ORF">ERS007679_03747</name>
    <name evidence="2" type="ORF">ERS007681_00901</name>
    <name evidence="3" type="ORF">ERS007688_02228</name>
    <name evidence="9" type="ORF">ERS007703_00098</name>
    <name evidence="10" type="ORF">ERS007741_00905</name>
    <name evidence="4" type="ORF">ERS027646_02271</name>
    <name evidence="5" type="ORF">ERS027659_04392</name>
    <name evidence="6" type="ORF">ERS027661_04657</name>
    <name evidence="7" type="ORF">ERS094118_03252</name>
</gene>
<proteinExistence type="predicted"/>
<sequence>MAKMAGSHAAVAAAHGNFQTMTTSEIATVLAWHDALNAADIETLVALSTDDIDIGDAHGAVQGHDALRGWASSLTTTAELGRMYVHHGVVVVEQKITSGEDPGIARTGAAAFRVVQDHVASVFRHEDLASALAATELTEDDLVD</sequence>
<dbReference type="Pfam" id="PF12680">
    <property type="entry name" value="SnoaL_2"/>
    <property type="match status" value="1"/>
</dbReference>
<evidence type="ECO:0000313" key="19">
    <source>
        <dbReference type="Proteomes" id="UP000048600"/>
    </source>
</evidence>
<reference evidence="14 15" key="2">
    <citation type="submission" date="2015-03" db="EMBL/GenBank/DDBJ databases">
        <authorList>
            <consortium name="Pathogen Informatics"/>
        </authorList>
    </citation>
    <scope>NUCLEOTIDE SEQUENCE [LARGE SCALE GENOMIC DNA]</scope>
    <source>
        <strain evidence="4 20">Bir 172</strain>
        <strain evidence="5 23">Bir 185</strain>
        <strain evidence="6 21">Bir 187</strain>
        <strain evidence="8 15">D00501624</strain>
        <strain evidence="11 16">G09801536</strain>
        <strain evidence="2 18">G09901357</strain>
        <strain evidence="3 17">H09601792</strain>
        <strain evidence="14">K00500041</strain>
        <strain evidence="10 19">P00601463</strain>
    </source>
</reference>
<dbReference type="Proteomes" id="UP000049023">
    <property type="component" value="Unassembled WGS sequence"/>
</dbReference>
<reference evidence="9" key="3">
    <citation type="submission" date="2015-03" db="EMBL/GenBank/DDBJ databases">
        <authorList>
            <person name="Murphy D."/>
        </authorList>
    </citation>
    <scope>NUCLEOTIDE SEQUENCE [LARGE SCALE GENOMIC DNA]</scope>
    <source>
        <strain evidence="9">K00500041</strain>
    </source>
</reference>
<evidence type="ECO:0000313" key="17">
    <source>
        <dbReference type="Proteomes" id="UP000046947"/>
    </source>
</evidence>
<evidence type="ECO:0000313" key="11">
    <source>
        <dbReference type="EMBL" id="COW37474.1"/>
    </source>
</evidence>
<dbReference type="Proteomes" id="UP000039217">
    <property type="component" value="Unassembled WGS sequence"/>
</dbReference>
<dbReference type="EMBL" id="CSAD01000753">
    <property type="protein sequence ID" value="COW37474.1"/>
    <property type="molecule type" value="Genomic_DNA"/>
</dbReference>
<dbReference type="EMBL" id="LR027516">
    <property type="protein sequence ID" value="VCU48559.1"/>
    <property type="molecule type" value="Genomic_DNA"/>
</dbReference>
<dbReference type="EMBL" id="COPH01000029">
    <property type="protein sequence ID" value="CLW76938.1"/>
    <property type="molecule type" value="Genomic_DNA"/>
</dbReference>
<dbReference type="EMBL" id="CFOE01000076">
    <property type="protein sequence ID" value="CFE38108.1"/>
    <property type="molecule type" value="Genomic_DNA"/>
</dbReference>
<evidence type="ECO:0000313" key="7">
    <source>
        <dbReference type="EMBL" id="CLW76938.1"/>
    </source>
</evidence>